<dbReference type="InterPro" id="IPR036259">
    <property type="entry name" value="MFS_trans_sf"/>
</dbReference>
<dbReference type="EMBL" id="CAJOAZ010004816">
    <property type="protein sequence ID" value="CAF4076241.1"/>
    <property type="molecule type" value="Genomic_DNA"/>
</dbReference>
<evidence type="ECO:0000313" key="10">
    <source>
        <dbReference type="EMBL" id="CAF4076241.1"/>
    </source>
</evidence>
<evidence type="ECO:0000313" key="9">
    <source>
        <dbReference type="EMBL" id="CAF3846127.1"/>
    </source>
</evidence>
<organism evidence="7 11">
    <name type="scientific">Adineta steineri</name>
    <dbReference type="NCBI Taxonomy" id="433720"/>
    <lineage>
        <taxon>Eukaryota</taxon>
        <taxon>Metazoa</taxon>
        <taxon>Spiralia</taxon>
        <taxon>Gnathifera</taxon>
        <taxon>Rotifera</taxon>
        <taxon>Eurotatoria</taxon>
        <taxon>Bdelloidea</taxon>
        <taxon>Adinetida</taxon>
        <taxon>Adinetidae</taxon>
        <taxon>Adineta</taxon>
    </lineage>
</organism>
<feature type="transmembrane region" description="Helical" evidence="6">
    <location>
        <begin position="284"/>
        <end position="307"/>
    </location>
</feature>
<name>A0A814D1H1_9BILA</name>
<dbReference type="Proteomes" id="UP000663860">
    <property type="component" value="Unassembled WGS sequence"/>
</dbReference>
<dbReference type="Proteomes" id="UP000663844">
    <property type="component" value="Unassembled WGS sequence"/>
</dbReference>
<evidence type="ECO:0000256" key="1">
    <source>
        <dbReference type="ARBA" id="ARBA00004141"/>
    </source>
</evidence>
<dbReference type="PANTHER" id="PTHR12778">
    <property type="entry name" value="SOLUTE CARRIER FAMILY 33 ACETYL-COA TRANSPORTER -RELATED"/>
    <property type="match status" value="1"/>
</dbReference>
<dbReference type="InterPro" id="IPR004752">
    <property type="entry name" value="AmpG_permease/AT-1"/>
</dbReference>
<keyword evidence="4 6" id="KW-0472">Membrane</keyword>
<evidence type="ECO:0000256" key="5">
    <source>
        <dbReference type="SAM" id="MobiDB-lite"/>
    </source>
</evidence>
<feature type="transmembrane region" description="Helical" evidence="6">
    <location>
        <begin position="51"/>
        <end position="70"/>
    </location>
</feature>
<dbReference type="EMBL" id="CAJNOE010000124">
    <property type="protein sequence ID" value="CAF0947185.1"/>
    <property type="molecule type" value="Genomic_DNA"/>
</dbReference>
<feature type="transmembrane region" description="Helical" evidence="6">
    <location>
        <begin position="319"/>
        <end position="343"/>
    </location>
</feature>
<dbReference type="GO" id="GO:0008521">
    <property type="term" value="F:acetyl-CoA transmembrane transporter activity"/>
    <property type="evidence" value="ECO:0007669"/>
    <property type="project" value="InterPro"/>
</dbReference>
<dbReference type="EMBL" id="CAJNOG010000166">
    <property type="protein sequence ID" value="CAF1031691.1"/>
    <property type="molecule type" value="Genomic_DNA"/>
</dbReference>
<keyword evidence="3 6" id="KW-1133">Transmembrane helix</keyword>
<evidence type="ECO:0000313" key="7">
    <source>
        <dbReference type="EMBL" id="CAF0947185.1"/>
    </source>
</evidence>
<accession>A0A814D1H1</accession>
<dbReference type="GO" id="GO:0035348">
    <property type="term" value="P:acetyl-CoA transmembrane transport"/>
    <property type="evidence" value="ECO:0007669"/>
    <property type="project" value="InterPro"/>
</dbReference>
<comment type="subcellular location">
    <subcellularLocation>
        <location evidence="1">Membrane</location>
        <topology evidence="1">Multi-pass membrane protein</topology>
    </subcellularLocation>
</comment>
<dbReference type="AlphaFoldDB" id="A0A814D1H1"/>
<evidence type="ECO:0000256" key="3">
    <source>
        <dbReference type="ARBA" id="ARBA00022989"/>
    </source>
</evidence>
<evidence type="ECO:0000256" key="4">
    <source>
        <dbReference type="ARBA" id="ARBA00023136"/>
    </source>
</evidence>
<keyword evidence="2 6" id="KW-0812">Transmembrane</keyword>
<feature type="transmembrane region" description="Helical" evidence="6">
    <location>
        <begin position="12"/>
        <end position="39"/>
    </location>
</feature>
<dbReference type="GO" id="GO:0016020">
    <property type="term" value="C:membrane"/>
    <property type="evidence" value="ECO:0007669"/>
    <property type="project" value="UniProtKB-SubCell"/>
</dbReference>
<sequence length="457" mass="51157">MGIKLHTSASSIFLIFGLYLLQGVNLGFTGSIPFFLIYYGATWKDRGTFNFAFYPFSLKLIWAPLIDAIYSDRFGRLVTNQVALLTVVFFAIVFLTATQDICVDGLAISLFAATNPQWASTSQTVGQTFGRFLGSSFLLTFESANFTNRFIREPLSLPLQESGLFSLEQFVRIVAVAFLVVTTCLVVFFREKKQALTDEDEETNNLTLIQSYGSIVKLLKKKCIRQLIIVSLLSPIGTVAISHMTQLSLISQGVARETLALVNIPVTLITIIAPLLIRHTERPLIWFARSYLLCIISGIPIAIYVYFTPRIISSGYYYPVLILLLAVNDFVMTMRAAAHIGFFASISEPRIGGTYMTFLVTLSNLGFAVNSSTVLYVANLLPKKYAYVIAVGASSFLGIVWFVLSFRMVKQLQKLPTYKWYIKQETTANKAVSPEKKGQNEHEMSLISDKKPEYHEQ</sequence>
<dbReference type="EMBL" id="CAJOAY010001461">
    <property type="protein sequence ID" value="CAF3846127.1"/>
    <property type="molecule type" value="Genomic_DNA"/>
</dbReference>
<feature type="compositionally biased region" description="Basic and acidic residues" evidence="5">
    <location>
        <begin position="433"/>
        <end position="457"/>
    </location>
</feature>
<dbReference type="SUPFAM" id="SSF103473">
    <property type="entry name" value="MFS general substrate transporter"/>
    <property type="match status" value="1"/>
</dbReference>
<evidence type="ECO:0000256" key="6">
    <source>
        <dbReference type="SAM" id="Phobius"/>
    </source>
</evidence>
<gene>
    <name evidence="7" type="ORF">IZO911_LOCUS14783</name>
    <name evidence="8" type="ORF">JYZ213_LOCUS17637</name>
    <name evidence="9" type="ORF">OKA104_LOCUS21209</name>
    <name evidence="10" type="ORF">OXD698_LOCUS34016</name>
</gene>
<protein>
    <submittedName>
        <fullName evidence="7">Uncharacterized protein</fullName>
    </submittedName>
</protein>
<evidence type="ECO:0000313" key="8">
    <source>
        <dbReference type="EMBL" id="CAF1031691.1"/>
    </source>
</evidence>
<dbReference type="Proteomes" id="UP000663881">
    <property type="component" value="Unassembled WGS sequence"/>
</dbReference>
<feature type="transmembrane region" description="Helical" evidence="6">
    <location>
        <begin position="82"/>
        <end position="112"/>
    </location>
</feature>
<feature type="transmembrane region" description="Helical" evidence="6">
    <location>
        <begin position="385"/>
        <end position="404"/>
    </location>
</feature>
<evidence type="ECO:0000313" key="11">
    <source>
        <dbReference type="Proteomes" id="UP000663860"/>
    </source>
</evidence>
<feature type="transmembrane region" description="Helical" evidence="6">
    <location>
        <begin position="170"/>
        <end position="189"/>
    </location>
</feature>
<dbReference type="InterPro" id="IPR024371">
    <property type="entry name" value="AcetylCoA_trans_1-like"/>
</dbReference>
<proteinExistence type="predicted"/>
<dbReference type="PANTHER" id="PTHR12778:SF9">
    <property type="entry name" value="ACETYL-COENZYME A TRANSPORTER 1"/>
    <property type="match status" value="1"/>
</dbReference>
<reference evidence="7" key="1">
    <citation type="submission" date="2021-02" db="EMBL/GenBank/DDBJ databases">
        <authorList>
            <person name="Nowell W R."/>
        </authorList>
    </citation>
    <scope>NUCLEOTIDE SEQUENCE</scope>
</reference>
<dbReference type="Pfam" id="PF13000">
    <property type="entry name" value="Acatn"/>
    <property type="match status" value="3"/>
</dbReference>
<evidence type="ECO:0000256" key="2">
    <source>
        <dbReference type="ARBA" id="ARBA00022692"/>
    </source>
</evidence>
<dbReference type="Gene3D" id="1.20.1250.20">
    <property type="entry name" value="MFS general substrate transporter like domains"/>
    <property type="match status" value="1"/>
</dbReference>
<feature type="region of interest" description="Disordered" evidence="5">
    <location>
        <begin position="429"/>
        <end position="457"/>
    </location>
</feature>
<comment type="caution">
    <text evidence="7">The sequence shown here is derived from an EMBL/GenBank/DDBJ whole genome shotgun (WGS) entry which is preliminary data.</text>
</comment>
<dbReference type="Proteomes" id="UP000663845">
    <property type="component" value="Unassembled WGS sequence"/>
</dbReference>
<feature type="transmembrane region" description="Helical" evidence="6">
    <location>
        <begin position="227"/>
        <end position="246"/>
    </location>
</feature>
<feature type="transmembrane region" description="Helical" evidence="6">
    <location>
        <begin position="355"/>
        <end position="379"/>
    </location>
</feature>
<feature type="transmembrane region" description="Helical" evidence="6">
    <location>
        <begin position="258"/>
        <end position="277"/>
    </location>
</feature>